<dbReference type="AlphaFoldDB" id="A0AAD7HY47"/>
<evidence type="ECO:0000256" key="1">
    <source>
        <dbReference type="SAM" id="MobiDB-lite"/>
    </source>
</evidence>
<evidence type="ECO:0000313" key="2">
    <source>
        <dbReference type="EMBL" id="KAJ7730892.1"/>
    </source>
</evidence>
<sequence>MEGEVYPANSDQPQFKYCSTHKTIWNRYAEQGDDAPKNVHPNHVHKKGKRANHTQRAPHASEEMTDDPDETELLVEFVQVITTFIEYHLAKLMPNEYAKIKIFAERLPLNQRSHAHPFGGLVFNISVSTRGHRDGGDKLFCVVIPFGDWEGGELGMFEPGLLLRPRPWDAMVFPSCRITHFNRHFTGERCSLVLHSDKHGDKWAQYKNGWVPRTRKKKGRKRKGPKVADV</sequence>
<gene>
    <name evidence="2" type="ORF">DFH07DRAFT_756078</name>
</gene>
<feature type="compositionally biased region" description="Basic residues" evidence="1">
    <location>
        <begin position="40"/>
        <end position="53"/>
    </location>
</feature>
<proteinExistence type="predicted"/>
<comment type="caution">
    <text evidence="2">The sequence shown here is derived from an EMBL/GenBank/DDBJ whole genome shotgun (WGS) entry which is preliminary data.</text>
</comment>
<reference evidence="2" key="1">
    <citation type="submission" date="2023-03" db="EMBL/GenBank/DDBJ databases">
        <title>Massive genome expansion in bonnet fungi (Mycena s.s.) driven by repeated elements and novel gene families across ecological guilds.</title>
        <authorList>
            <consortium name="Lawrence Berkeley National Laboratory"/>
            <person name="Harder C.B."/>
            <person name="Miyauchi S."/>
            <person name="Viragh M."/>
            <person name="Kuo A."/>
            <person name="Thoen E."/>
            <person name="Andreopoulos B."/>
            <person name="Lu D."/>
            <person name="Skrede I."/>
            <person name="Drula E."/>
            <person name="Henrissat B."/>
            <person name="Morin E."/>
            <person name="Kohler A."/>
            <person name="Barry K."/>
            <person name="LaButti K."/>
            <person name="Morin E."/>
            <person name="Salamov A."/>
            <person name="Lipzen A."/>
            <person name="Mereny Z."/>
            <person name="Hegedus B."/>
            <person name="Baldrian P."/>
            <person name="Stursova M."/>
            <person name="Weitz H."/>
            <person name="Taylor A."/>
            <person name="Grigoriev I.V."/>
            <person name="Nagy L.G."/>
            <person name="Martin F."/>
            <person name="Kauserud H."/>
        </authorList>
    </citation>
    <scope>NUCLEOTIDE SEQUENCE</scope>
    <source>
        <strain evidence="2">CBHHK188m</strain>
    </source>
</reference>
<keyword evidence="3" id="KW-1185">Reference proteome</keyword>
<protein>
    <submittedName>
        <fullName evidence="2">Uncharacterized protein</fullName>
    </submittedName>
</protein>
<dbReference type="Proteomes" id="UP001215280">
    <property type="component" value="Unassembled WGS sequence"/>
</dbReference>
<accession>A0AAD7HY47</accession>
<dbReference type="Gene3D" id="3.60.130.30">
    <property type="match status" value="1"/>
</dbReference>
<evidence type="ECO:0000313" key="3">
    <source>
        <dbReference type="Proteomes" id="UP001215280"/>
    </source>
</evidence>
<organism evidence="2 3">
    <name type="scientific">Mycena maculata</name>
    <dbReference type="NCBI Taxonomy" id="230809"/>
    <lineage>
        <taxon>Eukaryota</taxon>
        <taxon>Fungi</taxon>
        <taxon>Dikarya</taxon>
        <taxon>Basidiomycota</taxon>
        <taxon>Agaricomycotina</taxon>
        <taxon>Agaricomycetes</taxon>
        <taxon>Agaricomycetidae</taxon>
        <taxon>Agaricales</taxon>
        <taxon>Marasmiineae</taxon>
        <taxon>Mycenaceae</taxon>
        <taxon>Mycena</taxon>
    </lineage>
</organism>
<name>A0AAD7HY47_9AGAR</name>
<feature type="region of interest" description="Disordered" evidence="1">
    <location>
        <begin position="32"/>
        <end position="68"/>
    </location>
</feature>
<dbReference type="EMBL" id="JARJLG010000187">
    <property type="protein sequence ID" value="KAJ7730892.1"/>
    <property type="molecule type" value="Genomic_DNA"/>
</dbReference>